<feature type="chain" id="PRO_5045813831" evidence="2">
    <location>
        <begin position="21"/>
        <end position="285"/>
    </location>
</feature>
<evidence type="ECO:0000256" key="1">
    <source>
        <dbReference type="SAM" id="MobiDB-lite"/>
    </source>
</evidence>
<feature type="signal peptide" evidence="2">
    <location>
        <begin position="1"/>
        <end position="20"/>
    </location>
</feature>
<sequence length="285" mass="28889">MFRALALLASLAAVTISAHAEGYLPATGGGGGGQFKAPCVPGQLLAGVELRVGDDVDAIRPLCVLPTGPGKTSAAQAPTERWYGGAGGDMQRLLCPARTPVVIGIDVKSEGVTEVVNNIHLFCGQVVAEQAVDAYPSAILDAPEYTGAAGVMGQFSSRNHGSLRCPANQIATGIHGRSGKWLDAMGLICDAPTIPKAPIALGRVPTEKPVLALGRVKPHKGPALEGSVAIAPVPAMSGTALEPAGIPYPPVADPPICINARQARARNSPAAPGLESQCRAAGGTP</sequence>
<dbReference type="EMBL" id="QOVG01000006">
    <property type="protein sequence ID" value="NDK39316.1"/>
    <property type="molecule type" value="Genomic_DNA"/>
</dbReference>
<organism evidence="3 4">
    <name type="scientific">Pseudoxanthomonas gei</name>
    <dbReference type="NCBI Taxonomy" id="1383030"/>
    <lineage>
        <taxon>Bacteria</taxon>
        <taxon>Pseudomonadati</taxon>
        <taxon>Pseudomonadota</taxon>
        <taxon>Gammaproteobacteria</taxon>
        <taxon>Lysobacterales</taxon>
        <taxon>Lysobacteraceae</taxon>
        <taxon>Pseudoxanthomonas</taxon>
    </lineage>
</organism>
<feature type="region of interest" description="Disordered" evidence="1">
    <location>
        <begin position="265"/>
        <end position="285"/>
    </location>
</feature>
<gene>
    <name evidence="3" type="ORF">DT603_10730</name>
</gene>
<protein>
    <submittedName>
        <fullName evidence="3">Uncharacterized protein</fullName>
    </submittedName>
</protein>
<name>A0ABX0AGF0_9GAMM</name>
<keyword evidence="2" id="KW-0732">Signal</keyword>
<dbReference type="Proteomes" id="UP001429354">
    <property type="component" value="Unassembled WGS sequence"/>
</dbReference>
<reference evidence="3 4" key="1">
    <citation type="submission" date="2018-07" db="EMBL/GenBank/DDBJ databases">
        <title>Whole genome Sequencing of Pseudoxanthomonas gei KCTC 32298 (T).</title>
        <authorList>
            <person name="Kumar S."/>
            <person name="Bansal K."/>
            <person name="Kaur A."/>
            <person name="Patil P."/>
            <person name="Sharma S."/>
            <person name="Patil P.B."/>
        </authorList>
    </citation>
    <scope>NUCLEOTIDE SEQUENCE [LARGE SCALE GENOMIC DNA]</scope>
    <source>
        <strain evidence="3 4">KCTC 32298</strain>
    </source>
</reference>
<evidence type="ECO:0000313" key="4">
    <source>
        <dbReference type="Proteomes" id="UP001429354"/>
    </source>
</evidence>
<keyword evidence="4" id="KW-1185">Reference proteome</keyword>
<evidence type="ECO:0000256" key="2">
    <source>
        <dbReference type="SAM" id="SignalP"/>
    </source>
</evidence>
<proteinExistence type="predicted"/>
<comment type="caution">
    <text evidence="3">The sequence shown here is derived from an EMBL/GenBank/DDBJ whole genome shotgun (WGS) entry which is preliminary data.</text>
</comment>
<accession>A0ABX0AGF0</accession>
<evidence type="ECO:0000313" key="3">
    <source>
        <dbReference type="EMBL" id="NDK39316.1"/>
    </source>
</evidence>